<sequence length="253" mass="26915">MRPRSVLITGASRGIGAALARAYAAPGVTLGLLARDETALQAAAETCRRAGAAAVPIPADIRDRNGMRERLLAFDAEHPVDLAIANAGMQLPTGDDAATERATYGEIEVNLLGALNSVLPLIPPMRARGAGQIAFVSSLAGLAPLPDSPGYSASKAALIAYGLATRERLREAGIKVSIACPGYVVTDMGDRYKGWRPLSMSAERAAEHILRGLERDRPIIAFPRSLALLARLSMLVPEPVRRPFMGGFRFTYE</sequence>
<dbReference type="RefSeq" id="WP_171219082.1">
    <property type="nucleotide sequence ID" value="NZ_JABEPP010000004.1"/>
</dbReference>
<dbReference type="EMBL" id="JABEPP010000004">
    <property type="protein sequence ID" value="NNM73576.1"/>
    <property type="molecule type" value="Genomic_DNA"/>
</dbReference>
<evidence type="ECO:0000256" key="2">
    <source>
        <dbReference type="ARBA" id="ARBA00023002"/>
    </source>
</evidence>
<dbReference type="GO" id="GO:0016020">
    <property type="term" value="C:membrane"/>
    <property type="evidence" value="ECO:0007669"/>
    <property type="project" value="TreeGrafter"/>
</dbReference>
<dbReference type="AlphaFoldDB" id="A0A849I1C1"/>
<dbReference type="InterPro" id="IPR020904">
    <property type="entry name" value="Sc_DH/Rdtase_CS"/>
</dbReference>
<comment type="similarity">
    <text evidence="1">Belongs to the short-chain dehydrogenases/reductases (SDR) family.</text>
</comment>
<dbReference type="Gene3D" id="3.40.50.720">
    <property type="entry name" value="NAD(P)-binding Rossmann-like Domain"/>
    <property type="match status" value="1"/>
</dbReference>
<gene>
    <name evidence="3" type="ORF">HJG44_14405</name>
</gene>
<dbReference type="PROSITE" id="PS00061">
    <property type="entry name" value="ADH_SHORT"/>
    <property type="match status" value="1"/>
</dbReference>
<keyword evidence="2" id="KW-0560">Oxidoreductase</keyword>
<evidence type="ECO:0000256" key="1">
    <source>
        <dbReference type="ARBA" id="ARBA00006484"/>
    </source>
</evidence>
<proteinExistence type="inferred from homology"/>
<keyword evidence="4" id="KW-1185">Reference proteome</keyword>
<reference evidence="3 4" key="1">
    <citation type="submission" date="2020-04" db="EMBL/GenBank/DDBJ databases">
        <title>Enterovirga sp. isolate from soil.</title>
        <authorList>
            <person name="Chea S."/>
            <person name="Kim D.-U."/>
        </authorList>
    </citation>
    <scope>NUCLEOTIDE SEQUENCE [LARGE SCALE GENOMIC DNA]</scope>
    <source>
        <strain evidence="3 4">DB1703</strain>
    </source>
</reference>
<dbReference type="InterPro" id="IPR002347">
    <property type="entry name" value="SDR_fam"/>
</dbReference>
<dbReference type="PANTHER" id="PTHR44196">
    <property type="entry name" value="DEHYDROGENASE/REDUCTASE SDR FAMILY MEMBER 7B"/>
    <property type="match status" value="1"/>
</dbReference>
<dbReference type="SUPFAM" id="SSF51735">
    <property type="entry name" value="NAD(P)-binding Rossmann-fold domains"/>
    <property type="match status" value="1"/>
</dbReference>
<evidence type="ECO:0000313" key="3">
    <source>
        <dbReference type="EMBL" id="NNM73576.1"/>
    </source>
</evidence>
<organism evidence="3 4">
    <name type="scientific">Enterovirga aerilata</name>
    <dbReference type="NCBI Taxonomy" id="2730920"/>
    <lineage>
        <taxon>Bacteria</taxon>
        <taxon>Pseudomonadati</taxon>
        <taxon>Pseudomonadota</taxon>
        <taxon>Alphaproteobacteria</taxon>
        <taxon>Hyphomicrobiales</taxon>
        <taxon>Methylobacteriaceae</taxon>
        <taxon>Enterovirga</taxon>
    </lineage>
</organism>
<name>A0A849I1C1_9HYPH</name>
<dbReference type="Proteomes" id="UP000564885">
    <property type="component" value="Unassembled WGS sequence"/>
</dbReference>
<dbReference type="PRINTS" id="PR00081">
    <property type="entry name" value="GDHRDH"/>
</dbReference>
<dbReference type="GO" id="GO:0016491">
    <property type="term" value="F:oxidoreductase activity"/>
    <property type="evidence" value="ECO:0007669"/>
    <property type="project" value="UniProtKB-KW"/>
</dbReference>
<dbReference type="PANTHER" id="PTHR44196:SF1">
    <property type="entry name" value="DEHYDROGENASE_REDUCTASE SDR FAMILY MEMBER 7B"/>
    <property type="match status" value="1"/>
</dbReference>
<comment type="caution">
    <text evidence="3">The sequence shown here is derived from an EMBL/GenBank/DDBJ whole genome shotgun (WGS) entry which is preliminary data.</text>
</comment>
<accession>A0A849I1C1</accession>
<evidence type="ECO:0000313" key="4">
    <source>
        <dbReference type="Proteomes" id="UP000564885"/>
    </source>
</evidence>
<dbReference type="Pfam" id="PF00106">
    <property type="entry name" value="adh_short"/>
    <property type="match status" value="1"/>
</dbReference>
<dbReference type="InterPro" id="IPR036291">
    <property type="entry name" value="NAD(P)-bd_dom_sf"/>
</dbReference>
<protein>
    <submittedName>
        <fullName evidence="3">SDR family NAD(P)-dependent oxidoreductase</fullName>
    </submittedName>
</protein>